<evidence type="ECO:0000313" key="3">
    <source>
        <dbReference type="Proteomes" id="UP000694050"/>
    </source>
</evidence>
<evidence type="ECO:0000259" key="1">
    <source>
        <dbReference type="PROSITE" id="PS50097"/>
    </source>
</evidence>
<dbReference type="EMBL" id="JAELUQ010000002">
    <property type="protein sequence ID" value="KAG7419968.1"/>
    <property type="molecule type" value="Genomic_DNA"/>
</dbReference>
<reference evidence="2" key="1">
    <citation type="submission" date="2021-04" db="EMBL/GenBank/DDBJ databases">
        <title>First draft genome resource for Brassicaceae pathogens Fusarium oxysporum f. sp. raphani and Fusarium oxysporum f. sp. rapae.</title>
        <authorList>
            <person name="Asai S."/>
        </authorList>
    </citation>
    <scope>NUCLEOTIDE SEQUENCE</scope>
    <source>
        <strain evidence="2">Tf1208</strain>
    </source>
</reference>
<dbReference type="AlphaFoldDB" id="A0A8J5PHS2"/>
<sequence length="97" mass="11037">MAPQPHSFLLHLVQSGEFSDFTLICKDRKFKLHQMIVCPQSPVITAALRGGFEETTSKIITVNEFDVVTVQNMVTFLYTGDYKLTRTREKACPARSR</sequence>
<protein>
    <submittedName>
        <fullName evidence="2">BTB and MATH domain-containing protein 43</fullName>
    </submittedName>
</protein>
<dbReference type="InterPro" id="IPR000210">
    <property type="entry name" value="BTB/POZ_dom"/>
</dbReference>
<name>A0A8J5PHS2_FUSOX</name>
<organism evidence="2 3">
    <name type="scientific">Fusarium oxysporum f. sp. rapae</name>
    <dbReference type="NCBI Taxonomy" id="485398"/>
    <lineage>
        <taxon>Eukaryota</taxon>
        <taxon>Fungi</taxon>
        <taxon>Dikarya</taxon>
        <taxon>Ascomycota</taxon>
        <taxon>Pezizomycotina</taxon>
        <taxon>Sordariomycetes</taxon>
        <taxon>Hypocreomycetidae</taxon>
        <taxon>Hypocreales</taxon>
        <taxon>Nectriaceae</taxon>
        <taxon>Fusarium</taxon>
        <taxon>Fusarium oxysporum species complex</taxon>
    </lineage>
</organism>
<evidence type="ECO:0000313" key="2">
    <source>
        <dbReference type="EMBL" id="KAG7419968.1"/>
    </source>
</evidence>
<dbReference type="CDD" id="cd18186">
    <property type="entry name" value="BTB_POZ_ZBTB_KLHL-like"/>
    <property type="match status" value="1"/>
</dbReference>
<dbReference type="Proteomes" id="UP000694050">
    <property type="component" value="Unassembled WGS sequence"/>
</dbReference>
<comment type="caution">
    <text evidence="2">The sequence shown here is derived from an EMBL/GenBank/DDBJ whole genome shotgun (WGS) entry which is preliminary data.</text>
</comment>
<accession>A0A8J5PHS2</accession>
<dbReference type="PANTHER" id="PTHR47843:SF5">
    <property type="entry name" value="BTB_POZ DOMAIN PROTEIN"/>
    <property type="match status" value="1"/>
</dbReference>
<feature type="domain" description="BTB" evidence="1">
    <location>
        <begin position="19"/>
        <end position="86"/>
    </location>
</feature>
<proteinExistence type="predicted"/>
<dbReference type="PROSITE" id="PS50097">
    <property type="entry name" value="BTB"/>
    <property type="match status" value="1"/>
</dbReference>
<gene>
    <name evidence="2" type="primary">bath-43</name>
    <name evidence="2" type="ORF">Forpe1208_v003354</name>
</gene>
<dbReference type="Pfam" id="PF00651">
    <property type="entry name" value="BTB"/>
    <property type="match status" value="1"/>
</dbReference>
<dbReference type="PANTHER" id="PTHR47843">
    <property type="entry name" value="BTB DOMAIN-CONTAINING PROTEIN-RELATED"/>
    <property type="match status" value="1"/>
</dbReference>